<keyword evidence="3 5" id="KW-1133">Transmembrane helix</keyword>
<feature type="domain" description="Major facilitator superfamily (MFS) profile" evidence="6">
    <location>
        <begin position="45"/>
        <end position="463"/>
    </location>
</feature>
<gene>
    <name evidence="7" type="ORF">R9X50_00685400</name>
</gene>
<feature type="transmembrane region" description="Helical" evidence="5">
    <location>
        <begin position="45"/>
        <end position="67"/>
    </location>
</feature>
<evidence type="ECO:0000313" key="7">
    <source>
        <dbReference type="EMBL" id="WPH03971.1"/>
    </source>
</evidence>
<evidence type="ECO:0000256" key="3">
    <source>
        <dbReference type="ARBA" id="ARBA00022989"/>
    </source>
</evidence>
<evidence type="ECO:0000259" key="6">
    <source>
        <dbReference type="PROSITE" id="PS50850"/>
    </source>
</evidence>
<name>A0AAQ3MCB5_9PEZI</name>
<dbReference type="Pfam" id="PF07690">
    <property type="entry name" value="MFS_1"/>
    <property type="match status" value="1"/>
</dbReference>
<dbReference type="InterPro" id="IPR036259">
    <property type="entry name" value="MFS_trans_sf"/>
</dbReference>
<dbReference type="CDD" id="cd17323">
    <property type="entry name" value="MFS_Tpo1_MDR_like"/>
    <property type="match status" value="1"/>
</dbReference>
<dbReference type="GO" id="GO:0022857">
    <property type="term" value="F:transmembrane transporter activity"/>
    <property type="evidence" value="ECO:0007669"/>
    <property type="project" value="InterPro"/>
</dbReference>
<keyword evidence="8" id="KW-1185">Reference proteome</keyword>
<dbReference type="InterPro" id="IPR011701">
    <property type="entry name" value="MFS"/>
</dbReference>
<dbReference type="Gene3D" id="1.20.1250.20">
    <property type="entry name" value="MFS general substrate transporter like domains"/>
    <property type="match status" value="1"/>
</dbReference>
<accession>A0AAQ3MCB5</accession>
<feature type="transmembrane region" description="Helical" evidence="5">
    <location>
        <begin position="434"/>
        <end position="456"/>
    </location>
</feature>
<comment type="subcellular location">
    <subcellularLocation>
        <location evidence="1">Membrane</location>
        <topology evidence="1">Multi-pass membrane protein</topology>
    </subcellularLocation>
</comment>
<feature type="transmembrane region" description="Helical" evidence="5">
    <location>
        <begin position="294"/>
        <end position="315"/>
    </location>
</feature>
<dbReference type="GO" id="GO:0016020">
    <property type="term" value="C:membrane"/>
    <property type="evidence" value="ECO:0007669"/>
    <property type="project" value="UniProtKB-SubCell"/>
</dbReference>
<evidence type="ECO:0000256" key="1">
    <source>
        <dbReference type="ARBA" id="ARBA00004141"/>
    </source>
</evidence>
<dbReference type="PANTHER" id="PTHR23502:SF60">
    <property type="entry name" value="MAJOR FACILITATOR SUPERFAMILY (MFS) PROFILE DOMAIN-CONTAINING PROTEIN-RELATED"/>
    <property type="match status" value="1"/>
</dbReference>
<feature type="transmembrane region" description="Helical" evidence="5">
    <location>
        <begin position="342"/>
        <end position="361"/>
    </location>
</feature>
<feature type="transmembrane region" description="Helical" evidence="5">
    <location>
        <begin position="197"/>
        <end position="219"/>
    </location>
</feature>
<feature type="transmembrane region" description="Helical" evidence="5">
    <location>
        <begin position="111"/>
        <end position="130"/>
    </location>
</feature>
<dbReference type="EMBL" id="CP138591">
    <property type="protein sequence ID" value="WPH03971.1"/>
    <property type="molecule type" value="Genomic_DNA"/>
</dbReference>
<dbReference type="PANTHER" id="PTHR23502">
    <property type="entry name" value="MAJOR FACILITATOR SUPERFAMILY"/>
    <property type="match status" value="1"/>
</dbReference>
<feature type="transmembrane region" description="Helical" evidence="5">
    <location>
        <begin position="411"/>
        <end position="428"/>
    </location>
</feature>
<dbReference type="AlphaFoldDB" id="A0AAQ3MCB5"/>
<evidence type="ECO:0000256" key="2">
    <source>
        <dbReference type="ARBA" id="ARBA00022692"/>
    </source>
</evidence>
<evidence type="ECO:0000256" key="4">
    <source>
        <dbReference type="ARBA" id="ARBA00023136"/>
    </source>
</evidence>
<feature type="transmembrane region" description="Helical" evidence="5">
    <location>
        <begin position="136"/>
        <end position="157"/>
    </location>
</feature>
<proteinExistence type="predicted"/>
<organism evidence="7 8">
    <name type="scientific">Acrodontium crateriforme</name>
    <dbReference type="NCBI Taxonomy" id="150365"/>
    <lineage>
        <taxon>Eukaryota</taxon>
        <taxon>Fungi</taxon>
        <taxon>Dikarya</taxon>
        <taxon>Ascomycota</taxon>
        <taxon>Pezizomycotina</taxon>
        <taxon>Dothideomycetes</taxon>
        <taxon>Dothideomycetidae</taxon>
        <taxon>Mycosphaerellales</taxon>
        <taxon>Teratosphaeriaceae</taxon>
        <taxon>Acrodontium</taxon>
    </lineage>
</organism>
<protein>
    <submittedName>
        <fullName evidence="7">Transporter</fullName>
    </submittedName>
</protein>
<dbReference type="SUPFAM" id="SSF103473">
    <property type="entry name" value="MFS general substrate transporter"/>
    <property type="match status" value="1"/>
</dbReference>
<feature type="transmembrane region" description="Helical" evidence="5">
    <location>
        <begin position="79"/>
        <end position="99"/>
    </location>
</feature>
<dbReference type="InterPro" id="IPR020846">
    <property type="entry name" value="MFS_dom"/>
</dbReference>
<keyword evidence="2 5" id="KW-0812">Transmembrane</keyword>
<keyword evidence="4 5" id="KW-0472">Membrane</keyword>
<evidence type="ECO:0000313" key="8">
    <source>
        <dbReference type="Proteomes" id="UP001303373"/>
    </source>
</evidence>
<feature type="transmembrane region" description="Helical" evidence="5">
    <location>
        <begin position="367"/>
        <end position="391"/>
    </location>
</feature>
<dbReference type="PROSITE" id="PS50850">
    <property type="entry name" value="MFS"/>
    <property type="match status" value="1"/>
</dbReference>
<feature type="transmembrane region" description="Helical" evidence="5">
    <location>
        <begin position="169"/>
        <end position="191"/>
    </location>
</feature>
<dbReference type="Proteomes" id="UP001303373">
    <property type="component" value="Chromosome 12"/>
</dbReference>
<sequence length="470" mass="51454">MKELKPEVGLEVVSEPAPFDHLVTWESTDDPLNPLNWPQYRKWTVTILVSLGSFVTLMSGSMIAPALPELSRDLHKSEATAALTLSIFILAFGFAPLVLAPLTEVWGRRPVWLVCGVLYSVWSVVCGVAPNKATLVAARLLAGISGSVDFVMSYPVSWDIWTPEQRGRGLAIASILPVLGPAIGPIVGGIIADTIGWRWIFHWAAVFNGCVIIAAFFFFPETSASQILRLKARKLRKETHDQSFYTVDDKKRAKLSSRLSSSLKRPIKLLLTQPILQLVSIFTAYNFGLLYISGLHYLALAVGYTVANQAGAVMMDKTWVYLKKRHGGGETEGGSVAPEYRLPLLIPGSLLVPIGLLWFGWSAASKIHWIMCDVGAALFGCGFILSTKALLSYNFDCYPKHTASASAAGQFLRMIAGFAFPIFAPAMYHRLGWGWANTVLALLAVLFAISGPLILWKFGARIRALGKDLE</sequence>
<evidence type="ECO:0000256" key="5">
    <source>
        <dbReference type="SAM" id="Phobius"/>
    </source>
</evidence>
<reference evidence="7 8" key="1">
    <citation type="submission" date="2023-11" db="EMBL/GenBank/DDBJ databases">
        <title>An acidophilic fungus is an integral part of prey digestion in a carnivorous sundew plant.</title>
        <authorList>
            <person name="Tsai I.J."/>
        </authorList>
    </citation>
    <scope>NUCLEOTIDE SEQUENCE [LARGE SCALE GENOMIC DNA]</scope>
    <source>
        <strain evidence="7">169a</strain>
    </source>
</reference>